<comment type="caution">
    <text evidence="2">The sequence shown here is derived from an EMBL/GenBank/DDBJ whole genome shotgun (WGS) entry which is preliminary data.</text>
</comment>
<sequence>MTRTFRTLALFLFGFALAACSADIGPDETLLYGTWLQEGPTQAGETLLVEKAVITYAPDGTSDFTAIMTLTENNGIPERFTINADVLWTLQETILIRTLNDVTVRPDISTPQGDALAAALADEYRASPPGRLIIEQIDDTTLVLLDADSGTNLTYRKQLTPP</sequence>
<dbReference type="PROSITE" id="PS51257">
    <property type="entry name" value="PROKAR_LIPOPROTEIN"/>
    <property type="match status" value="1"/>
</dbReference>
<protein>
    <recommendedName>
        <fullName evidence="4">DUF306 domain-containing protein</fullName>
    </recommendedName>
</protein>
<dbReference type="AlphaFoldDB" id="A0A8J3CR69"/>
<reference evidence="2" key="2">
    <citation type="submission" date="2020-09" db="EMBL/GenBank/DDBJ databases">
        <authorList>
            <person name="Sun Q."/>
            <person name="Kim S."/>
        </authorList>
    </citation>
    <scope>NUCLEOTIDE SEQUENCE</scope>
    <source>
        <strain evidence="2">KCTC 32513</strain>
    </source>
</reference>
<proteinExistence type="predicted"/>
<dbReference type="Proteomes" id="UP000634004">
    <property type="component" value="Unassembled WGS sequence"/>
</dbReference>
<gene>
    <name evidence="2" type="ORF">GCM10009069_11170</name>
</gene>
<reference evidence="2" key="1">
    <citation type="journal article" date="2014" name="Int. J. Syst. Evol. Microbiol.">
        <title>Complete genome sequence of Corynebacterium casei LMG S-19264T (=DSM 44701T), isolated from a smear-ripened cheese.</title>
        <authorList>
            <consortium name="US DOE Joint Genome Institute (JGI-PGF)"/>
            <person name="Walter F."/>
            <person name="Albersmeier A."/>
            <person name="Kalinowski J."/>
            <person name="Ruckert C."/>
        </authorList>
    </citation>
    <scope>NUCLEOTIDE SEQUENCE</scope>
    <source>
        <strain evidence="2">KCTC 32513</strain>
    </source>
</reference>
<organism evidence="2 3">
    <name type="scientific">Algimonas arctica</name>
    <dbReference type="NCBI Taxonomy" id="1479486"/>
    <lineage>
        <taxon>Bacteria</taxon>
        <taxon>Pseudomonadati</taxon>
        <taxon>Pseudomonadota</taxon>
        <taxon>Alphaproteobacteria</taxon>
        <taxon>Maricaulales</taxon>
        <taxon>Robiginitomaculaceae</taxon>
        <taxon>Algimonas</taxon>
    </lineage>
</organism>
<accession>A0A8J3CR69</accession>
<evidence type="ECO:0008006" key="4">
    <source>
        <dbReference type="Google" id="ProtNLM"/>
    </source>
</evidence>
<evidence type="ECO:0000256" key="1">
    <source>
        <dbReference type="SAM" id="SignalP"/>
    </source>
</evidence>
<evidence type="ECO:0000313" key="2">
    <source>
        <dbReference type="EMBL" id="GHA89783.1"/>
    </source>
</evidence>
<evidence type="ECO:0000313" key="3">
    <source>
        <dbReference type="Proteomes" id="UP000634004"/>
    </source>
</evidence>
<feature type="chain" id="PRO_5035162159" description="DUF306 domain-containing protein" evidence="1">
    <location>
        <begin position="19"/>
        <end position="162"/>
    </location>
</feature>
<keyword evidence="3" id="KW-1185">Reference proteome</keyword>
<keyword evidence="1" id="KW-0732">Signal</keyword>
<dbReference type="EMBL" id="BMZH01000003">
    <property type="protein sequence ID" value="GHA89783.1"/>
    <property type="molecule type" value="Genomic_DNA"/>
</dbReference>
<name>A0A8J3CR69_9PROT</name>
<dbReference type="RefSeq" id="WP_189496266.1">
    <property type="nucleotide sequence ID" value="NZ_BMZH01000003.1"/>
</dbReference>
<feature type="signal peptide" evidence="1">
    <location>
        <begin position="1"/>
        <end position="18"/>
    </location>
</feature>